<dbReference type="PaxDb" id="8364-ENSXETP00000059455"/>
<evidence type="ECO:0000259" key="2">
    <source>
        <dbReference type="PROSITE" id="PS01179"/>
    </source>
</evidence>
<dbReference type="SUPFAM" id="SSF50729">
    <property type="entry name" value="PH domain-like"/>
    <property type="match status" value="2"/>
</dbReference>
<dbReference type="PANTHER" id="PTHR14058">
    <property type="entry name" value="AMYLOID BETA A4 PRECURSOR PROTEIN-BINDING FAMILY B"/>
    <property type="match status" value="1"/>
</dbReference>
<dbReference type="Pfam" id="PF00640">
    <property type="entry name" value="PID"/>
    <property type="match status" value="1"/>
</dbReference>
<reference evidence="7" key="1">
    <citation type="journal article" date="2002" name="Dev. Dyn.">
        <title>Genetic and genomic tools for Xenopus research: The NIH Xenopus initiative.</title>
        <authorList>
            <person name="Klein S.L."/>
            <person name="Strausberg R.L."/>
            <person name="Wagner L."/>
            <person name="Pontius J."/>
            <person name="Clifton S.W."/>
            <person name="Richardson P."/>
        </authorList>
    </citation>
    <scope>NUCLEOTIDE SEQUENCE</scope>
</reference>
<dbReference type="OrthoDB" id="5969782at2759"/>
<dbReference type="FunFam" id="2.30.29.30:FF:000034">
    <property type="entry name" value="amyloid beta A4 precursor protein-binding family B member 2"/>
    <property type="match status" value="1"/>
</dbReference>
<sequence length="493" mass="54796">MLGKDYMLAIIIVNYDDNLWNDQALEADPDLPPGWRTIRDTSGTYYWHVPTGTTQWQHPKYNGSLPHSLSTTEEKQILSARKIHQASVSDAPPQRSLSHTSTVAERRHSLPWHDEDLFHNINEPGSKSFAVHCLGWVEIPEEDLAPGKSSITVNNCIQQLSHIKCDGTDITGSSSEGQNMVMVLKDDTMTLMDPLDHSLIHSQPIINIRVWGVGCNNGRDRDFAFIANDKDTCMLKCHVFRCDVPAKAIASALHDLCSKIMAEKAVVNNTITRSVTLETISQEDLPLQVEILDAVQQSIQKYEVLYLGSLPVSKPMGMDVLNDTIESLRSTTLREQWKSALLSVTDTLITVSQTEGEEEHLLWQSQVRYVTFIGVGKDPHTFAIIVDVGKQSFKSIVFWCEPDAGSVSEAVQAACMVQYQKCVVASTSRTAKPKSGSHSKSFLRIKRTASVDSPISPFTATGHTLQKNAGMSKRRGVMAFFEAFKQKTAMHTP</sequence>
<dbReference type="FunFam" id="2.30.29.30:FF:000143">
    <property type="entry name" value="amyloid beta A4 precursor protein-binding family B member 3 isoform X2"/>
    <property type="match status" value="1"/>
</dbReference>
<dbReference type="SMART" id="SM00462">
    <property type="entry name" value="PTB"/>
    <property type="match status" value="2"/>
</dbReference>
<dbReference type="Gene3D" id="2.30.29.30">
    <property type="entry name" value="Pleckstrin-homology domain (PH domain)/Phosphotyrosine-binding domain (PTB)"/>
    <property type="match status" value="2"/>
</dbReference>
<dbReference type="Xenbase" id="XB-GENE-994058">
    <property type="gene designation" value="apbb3"/>
</dbReference>
<keyword evidence="6" id="KW-1185">Reference proteome</keyword>
<dbReference type="EMBL" id="BC136040">
    <property type="protein sequence ID" value="AAI36041.1"/>
    <property type="molecule type" value="mRNA"/>
</dbReference>
<dbReference type="AlphaFoldDB" id="A4IIJ2"/>
<dbReference type="SUPFAM" id="SSF51045">
    <property type="entry name" value="WW domain"/>
    <property type="match status" value="1"/>
</dbReference>
<evidence type="ECO:0000313" key="5">
    <source>
        <dbReference type="Ensembl" id="ENSXETP00000107904"/>
    </source>
</evidence>
<dbReference type="GO" id="GO:0060090">
    <property type="term" value="F:molecular adaptor activity"/>
    <property type="evidence" value="ECO:0000318"/>
    <property type="project" value="GO_Central"/>
</dbReference>
<feature type="domain" description="PID" evidence="2">
    <location>
        <begin position="301"/>
        <end position="421"/>
    </location>
</feature>
<dbReference type="CDD" id="cd00201">
    <property type="entry name" value="WW"/>
    <property type="match status" value="1"/>
</dbReference>
<keyword evidence="1" id="KW-0677">Repeat</keyword>
<dbReference type="GO" id="GO:0006355">
    <property type="term" value="P:regulation of DNA-templated transcription"/>
    <property type="evidence" value="ECO:0000318"/>
    <property type="project" value="GO_Central"/>
</dbReference>
<dbReference type="PROSITE" id="PS50020">
    <property type="entry name" value="WW_DOMAIN_2"/>
    <property type="match status" value="1"/>
</dbReference>
<reference evidence="7" key="5">
    <citation type="submission" date="2025-04" db="UniProtKB">
        <authorList>
            <consortium name="RefSeq"/>
        </authorList>
    </citation>
    <scope>IDENTIFICATION</scope>
</reference>
<dbReference type="RefSeq" id="NP_001096402.1">
    <property type="nucleotide sequence ID" value="NM_001102932.1"/>
</dbReference>
<dbReference type="InterPro" id="IPR039576">
    <property type="entry name" value="APBB1/2/3"/>
</dbReference>
<dbReference type="AGR" id="Xenbase:XB-GENE-994058"/>
<dbReference type="InterPro" id="IPR001202">
    <property type="entry name" value="WW_dom"/>
</dbReference>
<dbReference type="InterPro" id="IPR006020">
    <property type="entry name" value="PTB/PI_dom"/>
</dbReference>
<dbReference type="PROSITE" id="PS01179">
    <property type="entry name" value="PID"/>
    <property type="match status" value="2"/>
</dbReference>
<dbReference type="GeneTree" id="ENSGT00390000000002"/>
<evidence type="ECO:0000259" key="3">
    <source>
        <dbReference type="PROSITE" id="PS50020"/>
    </source>
</evidence>
<evidence type="ECO:0000313" key="7">
    <source>
        <dbReference type="RefSeq" id="NP_001096402.1"/>
    </source>
</evidence>
<reference evidence="4" key="2">
    <citation type="submission" date="2007-03" db="EMBL/GenBank/DDBJ databases">
        <authorList>
            <consortium name="NIH - Xenopus Gene Collection (XGC) project"/>
        </authorList>
    </citation>
    <scope>NUCLEOTIDE SEQUENCE [LARGE SCALE MRNA]</scope>
    <source>
        <tissue evidence="4">Brain</tissue>
    </source>
</reference>
<accession>A4IIJ2</accession>
<dbReference type="GO" id="GO:0005634">
    <property type="term" value="C:nucleus"/>
    <property type="evidence" value="ECO:0000318"/>
    <property type="project" value="GO_Central"/>
</dbReference>
<evidence type="ECO:0000313" key="8">
    <source>
        <dbReference type="Xenbase" id="XB-GENE-994058"/>
    </source>
</evidence>
<name>A4IIJ2_XENTR</name>
<reference evidence="5" key="4">
    <citation type="submission" date="2021-03" db="UniProtKB">
        <authorList>
            <consortium name="Ensembl"/>
        </authorList>
    </citation>
    <scope>IDENTIFICATION</scope>
</reference>
<proteinExistence type="evidence at transcript level"/>
<dbReference type="PANTHER" id="PTHR14058:SF10">
    <property type="entry name" value="AMYLOID-BETA A4 PRECURSOR PROTEIN-BINDING FAMILY B MEMBER 3"/>
    <property type="match status" value="1"/>
</dbReference>
<protein>
    <submittedName>
        <fullName evidence="5">Amyloid beta (A4) precursor protein-binding, family B, member 3</fullName>
    </submittedName>
    <submittedName>
        <fullName evidence="7">Amyloid beta A4 precursor protein-binding family B member 3</fullName>
    </submittedName>
    <submittedName>
        <fullName evidence="4">LOC100125004 protein</fullName>
    </submittedName>
</protein>
<gene>
    <name evidence="5 7 8" type="primary">apbb3</name>
    <name evidence="4" type="synonym">LOC100125004</name>
</gene>
<dbReference type="KEGG" id="xtr:100125004"/>
<dbReference type="Gene3D" id="2.20.70.10">
    <property type="match status" value="1"/>
</dbReference>
<dbReference type="CTD" id="10307"/>
<dbReference type="Proteomes" id="UP000008143">
    <property type="component" value="Chromosome 3"/>
</dbReference>
<evidence type="ECO:0000313" key="4">
    <source>
        <dbReference type="EMBL" id="AAI36041.1"/>
    </source>
</evidence>
<organism evidence="4">
    <name type="scientific">Xenopus tropicalis</name>
    <name type="common">Western clawed frog</name>
    <name type="synonym">Silurana tropicalis</name>
    <dbReference type="NCBI Taxonomy" id="8364"/>
    <lineage>
        <taxon>Eukaryota</taxon>
        <taxon>Metazoa</taxon>
        <taxon>Chordata</taxon>
        <taxon>Craniata</taxon>
        <taxon>Vertebrata</taxon>
        <taxon>Euteleostomi</taxon>
        <taxon>Amphibia</taxon>
        <taxon>Batrachia</taxon>
        <taxon>Anura</taxon>
        <taxon>Pipoidea</taxon>
        <taxon>Pipidae</taxon>
        <taxon>Xenopodinae</taxon>
        <taxon>Xenopus</taxon>
        <taxon>Silurana</taxon>
    </lineage>
</organism>
<feature type="domain" description="WW" evidence="3">
    <location>
        <begin position="29"/>
        <end position="61"/>
    </location>
</feature>
<dbReference type="SMART" id="SM00456">
    <property type="entry name" value="WW"/>
    <property type="match status" value="1"/>
</dbReference>
<dbReference type="InterPro" id="IPR036020">
    <property type="entry name" value="WW_dom_sf"/>
</dbReference>
<reference evidence="5" key="3">
    <citation type="journal article" date="2010" name="Science">
        <title>The genome of the Western clawed frog Xenopus tropicalis.</title>
        <authorList>
            <person name="Hellsten U."/>
            <person name="Harland R.M."/>
            <person name="Gilchrist M.J."/>
            <person name="Hendrix D."/>
            <person name="Jurka J."/>
            <person name="Kapitonov V."/>
            <person name="Ovcharenko I."/>
            <person name="Putnam N.H."/>
            <person name="Shu S."/>
            <person name="Taher L."/>
            <person name="Blitz I.L."/>
            <person name="Blumberg B."/>
            <person name="Dichmann D.S."/>
            <person name="Dubchak I."/>
            <person name="Amaya E."/>
            <person name="Detter J.C."/>
            <person name="Fletcher R."/>
            <person name="Gerhard D.S."/>
            <person name="Goodstein D."/>
            <person name="Graves T."/>
            <person name="Grigoriev I.V."/>
            <person name="Grimwood J."/>
            <person name="Kawashima T."/>
            <person name="Lindquist E."/>
            <person name="Lucas S.M."/>
            <person name="Mead P.E."/>
            <person name="Mitros T."/>
            <person name="Ogino H."/>
            <person name="Ohta Y."/>
            <person name="Poliakov A.V."/>
            <person name="Pollet N."/>
            <person name="Robert J."/>
            <person name="Salamov A."/>
            <person name="Sater A.K."/>
            <person name="Schmutz J."/>
            <person name="Terry A."/>
            <person name="Vize P.D."/>
            <person name="Warren W.C."/>
            <person name="Wells D."/>
            <person name="Wills A."/>
            <person name="Wilson R.K."/>
            <person name="Zimmerman L.B."/>
            <person name="Zorn A.M."/>
            <person name="Grainger R."/>
            <person name="Grammer T."/>
            <person name="Khokha M.K."/>
            <person name="Richardson P.M."/>
            <person name="Rokhsar D.S."/>
        </authorList>
    </citation>
    <scope>NUCLEOTIDE SEQUENCE [LARGE SCALE GENOMIC DNA]</scope>
    <source>
        <strain evidence="5">Nigerian</strain>
    </source>
</reference>
<dbReference type="CDD" id="cd01271">
    <property type="entry name" value="PTB2_Fe65"/>
    <property type="match status" value="1"/>
</dbReference>
<dbReference type="Pfam" id="PF00397">
    <property type="entry name" value="WW"/>
    <property type="match status" value="1"/>
</dbReference>
<dbReference type="FunFam" id="2.20.70.10:FF:000003">
    <property type="entry name" value="amyloid beta A4 precursor protein-binding family B member 2"/>
    <property type="match status" value="1"/>
</dbReference>
<dbReference type="DNASU" id="100125004"/>
<dbReference type="ExpressionAtlas" id="A4IIJ2">
    <property type="expression patterns" value="differential"/>
</dbReference>
<dbReference type="InterPro" id="IPR011993">
    <property type="entry name" value="PH-like_dom_sf"/>
</dbReference>
<evidence type="ECO:0000256" key="1">
    <source>
        <dbReference type="ARBA" id="ARBA00022737"/>
    </source>
</evidence>
<dbReference type="GO" id="GO:0005737">
    <property type="term" value="C:cytoplasm"/>
    <property type="evidence" value="ECO:0000318"/>
    <property type="project" value="GO_Central"/>
</dbReference>
<dbReference type="PROSITE" id="PS01159">
    <property type="entry name" value="WW_DOMAIN_1"/>
    <property type="match status" value="1"/>
</dbReference>
<dbReference type="CDD" id="cd01272">
    <property type="entry name" value="PTB1_Fe65"/>
    <property type="match status" value="1"/>
</dbReference>
<dbReference type="STRING" id="8364.ENSXETP00000023735"/>
<evidence type="ECO:0000313" key="6">
    <source>
        <dbReference type="Proteomes" id="UP000008143"/>
    </source>
</evidence>
<dbReference type="Ensembl" id="ENSXETT00000115200">
    <property type="protein sequence ID" value="ENSXETP00000107904"/>
    <property type="gene ID" value="ENSXETG00000033970"/>
</dbReference>
<dbReference type="GeneID" id="100125004"/>
<dbReference type="OMA" id="SWQEEYF"/>
<dbReference type="Bgee" id="ENSXETG00000033970">
    <property type="expression patterns" value="Expressed in brain and 4 other cell types or tissues"/>
</dbReference>
<dbReference type="GO" id="GO:0001540">
    <property type="term" value="F:amyloid-beta binding"/>
    <property type="evidence" value="ECO:0000318"/>
    <property type="project" value="GO_Central"/>
</dbReference>
<feature type="domain" description="PID" evidence="2">
    <location>
        <begin position="128"/>
        <end position="264"/>
    </location>
</feature>